<proteinExistence type="predicted"/>
<protein>
    <submittedName>
        <fullName evidence="2">Uncharacterized protein</fullName>
    </submittedName>
</protein>
<gene>
    <name evidence="2" type="ORF">BDV98DRAFT_654124</name>
</gene>
<accession>A0A5C3R1F7</accession>
<reference evidence="2 3" key="1">
    <citation type="journal article" date="2019" name="Nat. Ecol. Evol.">
        <title>Megaphylogeny resolves global patterns of mushroom evolution.</title>
        <authorList>
            <person name="Varga T."/>
            <person name="Krizsan K."/>
            <person name="Foldi C."/>
            <person name="Dima B."/>
            <person name="Sanchez-Garcia M."/>
            <person name="Sanchez-Ramirez S."/>
            <person name="Szollosi G.J."/>
            <person name="Szarkandi J.G."/>
            <person name="Papp V."/>
            <person name="Albert L."/>
            <person name="Andreopoulos W."/>
            <person name="Angelini C."/>
            <person name="Antonin V."/>
            <person name="Barry K.W."/>
            <person name="Bougher N.L."/>
            <person name="Buchanan P."/>
            <person name="Buyck B."/>
            <person name="Bense V."/>
            <person name="Catcheside P."/>
            <person name="Chovatia M."/>
            <person name="Cooper J."/>
            <person name="Damon W."/>
            <person name="Desjardin D."/>
            <person name="Finy P."/>
            <person name="Geml J."/>
            <person name="Haridas S."/>
            <person name="Hughes K."/>
            <person name="Justo A."/>
            <person name="Karasinski D."/>
            <person name="Kautmanova I."/>
            <person name="Kiss B."/>
            <person name="Kocsube S."/>
            <person name="Kotiranta H."/>
            <person name="LaButti K.M."/>
            <person name="Lechner B.E."/>
            <person name="Liimatainen K."/>
            <person name="Lipzen A."/>
            <person name="Lukacs Z."/>
            <person name="Mihaltcheva S."/>
            <person name="Morgado L.N."/>
            <person name="Niskanen T."/>
            <person name="Noordeloos M.E."/>
            <person name="Ohm R.A."/>
            <person name="Ortiz-Santana B."/>
            <person name="Ovrebo C."/>
            <person name="Racz N."/>
            <person name="Riley R."/>
            <person name="Savchenko A."/>
            <person name="Shiryaev A."/>
            <person name="Soop K."/>
            <person name="Spirin V."/>
            <person name="Szebenyi C."/>
            <person name="Tomsovsky M."/>
            <person name="Tulloss R.E."/>
            <person name="Uehling J."/>
            <person name="Grigoriev I.V."/>
            <person name="Vagvolgyi C."/>
            <person name="Papp T."/>
            <person name="Martin F.M."/>
            <person name="Miettinen O."/>
            <person name="Hibbett D.S."/>
            <person name="Nagy L.G."/>
        </authorList>
    </citation>
    <scope>NUCLEOTIDE SEQUENCE [LARGE SCALE GENOMIC DNA]</scope>
    <source>
        <strain evidence="2 3">CBS 309.79</strain>
    </source>
</reference>
<dbReference type="Proteomes" id="UP000305067">
    <property type="component" value="Unassembled WGS sequence"/>
</dbReference>
<name>A0A5C3R1F7_9AGAR</name>
<keyword evidence="1" id="KW-0732">Signal</keyword>
<feature type="chain" id="PRO_5023087824" evidence="1">
    <location>
        <begin position="21"/>
        <end position="141"/>
    </location>
</feature>
<dbReference type="EMBL" id="ML178818">
    <property type="protein sequence ID" value="TFL04554.1"/>
    <property type="molecule type" value="Genomic_DNA"/>
</dbReference>
<keyword evidence="3" id="KW-1185">Reference proteome</keyword>
<sequence>MLFNAVPALLSLALAGFAAAAPAVAAPATVNCNIVGVHIPGRSPPSPNRVDIDITFAIHESLWKLSTWDGRDPEGGVWGDYVTHTVLSDGRLDVKAVGYYVAEITIEETKAHLESLAGTTLASGNFAAFAVHEIACVIVGA</sequence>
<dbReference type="AlphaFoldDB" id="A0A5C3R1F7"/>
<evidence type="ECO:0000256" key="1">
    <source>
        <dbReference type="SAM" id="SignalP"/>
    </source>
</evidence>
<organism evidence="2 3">
    <name type="scientific">Pterulicium gracile</name>
    <dbReference type="NCBI Taxonomy" id="1884261"/>
    <lineage>
        <taxon>Eukaryota</taxon>
        <taxon>Fungi</taxon>
        <taxon>Dikarya</taxon>
        <taxon>Basidiomycota</taxon>
        <taxon>Agaricomycotina</taxon>
        <taxon>Agaricomycetes</taxon>
        <taxon>Agaricomycetidae</taxon>
        <taxon>Agaricales</taxon>
        <taxon>Pleurotineae</taxon>
        <taxon>Pterulaceae</taxon>
        <taxon>Pterulicium</taxon>
    </lineage>
</organism>
<feature type="signal peptide" evidence="1">
    <location>
        <begin position="1"/>
        <end position="20"/>
    </location>
</feature>
<evidence type="ECO:0000313" key="3">
    <source>
        <dbReference type="Proteomes" id="UP000305067"/>
    </source>
</evidence>
<evidence type="ECO:0000313" key="2">
    <source>
        <dbReference type="EMBL" id="TFL04554.1"/>
    </source>
</evidence>